<feature type="region of interest" description="Disordered" evidence="1">
    <location>
        <begin position="720"/>
        <end position="758"/>
    </location>
</feature>
<feature type="compositionally biased region" description="Low complexity" evidence="1">
    <location>
        <begin position="41"/>
        <end position="53"/>
    </location>
</feature>
<dbReference type="EMBL" id="JAUEPO010000005">
    <property type="protein sequence ID" value="KAK3320385.1"/>
    <property type="molecule type" value="Genomic_DNA"/>
</dbReference>
<feature type="compositionally biased region" description="Basic residues" evidence="1">
    <location>
        <begin position="561"/>
        <end position="570"/>
    </location>
</feature>
<keyword evidence="4" id="KW-1185">Reference proteome</keyword>
<protein>
    <recommendedName>
        <fullName evidence="2">DUF7896 domain-containing protein</fullName>
    </recommendedName>
</protein>
<feature type="compositionally biased region" description="Polar residues" evidence="1">
    <location>
        <begin position="107"/>
        <end position="121"/>
    </location>
</feature>
<accession>A0AAE0I8R4</accession>
<dbReference type="PANTHER" id="PTHR42031">
    <property type="entry name" value="KEY LIME PATHOGENICITY PROTEIN"/>
    <property type="match status" value="1"/>
</dbReference>
<feature type="region of interest" description="Disordered" evidence="1">
    <location>
        <begin position="17"/>
        <end position="72"/>
    </location>
</feature>
<feature type="region of interest" description="Disordered" evidence="1">
    <location>
        <begin position="561"/>
        <end position="594"/>
    </location>
</feature>
<gene>
    <name evidence="3" type="ORF">B0T19DRAFT_239702</name>
</gene>
<dbReference type="InterPro" id="IPR057218">
    <property type="entry name" value="DUF7896"/>
</dbReference>
<evidence type="ECO:0000313" key="3">
    <source>
        <dbReference type="EMBL" id="KAK3320385.1"/>
    </source>
</evidence>
<feature type="region of interest" description="Disordered" evidence="1">
    <location>
        <begin position="356"/>
        <end position="389"/>
    </location>
</feature>
<feature type="domain" description="DUF7896" evidence="2">
    <location>
        <begin position="511"/>
        <end position="606"/>
    </location>
</feature>
<feature type="compositionally biased region" description="Low complexity" evidence="1">
    <location>
        <begin position="733"/>
        <end position="742"/>
    </location>
</feature>
<feature type="region of interest" description="Disordered" evidence="1">
    <location>
        <begin position="96"/>
        <end position="121"/>
    </location>
</feature>
<dbReference type="AlphaFoldDB" id="A0AAE0I8R4"/>
<evidence type="ECO:0000256" key="1">
    <source>
        <dbReference type="SAM" id="MobiDB-lite"/>
    </source>
</evidence>
<feature type="compositionally biased region" description="Basic and acidic residues" evidence="1">
    <location>
        <begin position="17"/>
        <end position="37"/>
    </location>
</feature>
<feature type="compositionally biased region" description="Polar residues" evidence="1">
    <location>
        <begin position="743"/>
        <end position="758"/>
    </location>
</feature>
<sequence>MSSHNPNVAELEALLRQKKNEERQKAAEAREIEDQLNRARSSSSTLGNLISSLTRPQLSNNGRSKGNVVSRNTGPNMAADQGIKAEHIQKPLQDHDEGRAMKRSKTTHSMESSTTSKMMRSCSTTSANTSNVLIASSSFLTKGSGPVTPLHQGSTVLTSGPGSMMMDYIHQSQFQQPANAYMHGSSLFAEQQLMDGELGSLAGASKAYDPAEFLSMIGDSDMHTASPLDTPPIGIPGPHADLLSPTHNNLFAGHSGLPSACGSMSSGATWETSMTRSNSTMNDNAALSGQFSMVRIESQHSTRGSHDRQNSFDHTQAANHFSLLGKRPIDLELPELNDNLSGQAAYTYTHDASLPGDAFQVSSSQHQHSMERSESQSSTGSTSMEFLPPGHDFNSPFLVDHLSMERSMSKDSVKSNQSLKFRAKEALCRQNVNASKSRHLQPKPAADEIKQEPDEPTSAKGKDGKAVIAKTKYERPKHPKVFCRQCEEHPDGFRGEHELRRHTEAKHKRTVKKWICRDPDVDGISHTETAVKPLADCKQCSQGKQYGAYYNAAAHLRRTHFKVKPAKKGGSKGSNAASKTDEEKRGGKGGGDWPSITELKRWMVEVPVLIDNDDPFLPDGIESTGNLDADDLENELNEAHQYSDRAMHGGDGYDMAAAFAGVGGGFNDLDGIDSSFHNLQGELRAHGGGAVGDLLPLDTSCSVYVHSALQGMPISSSGFDFSTHSDPLHNQHHSQQLQQPPSTTMSMGSHSYSFASPSSTATITQGGIFADHHVVPPTHISRDDLAELSFDLTFPTAAAH</sequence>
<feature type="compositionally biased region" description="Low complexity" evidence="1">
    <location>
        <begin position="375"/>
        <end position="385"/>
    </location>
</feature>
<proteinExistence type="predicted"/>
<organism evidence="3 4">
    <name type="scientific">Cercophora scortea</name>
    <dbReference type="NCBI Taxonomy" id="314031"/>
    <lineage>
        <taxon>Eukaryota</taxon>
        <taxon>Fungi</taxon>
        <taxon>Dikarya</taxon>
        <taxon>Ascomycota</taxon>
        <taxon>Pezizomycotina</taxon>
        <taxon>Sordariomycetes</taxon>
        <taxon>Sordariomycetidae</taxon>
        <taxon>Sordariales</taxon>
        <taxon>Lasiosphaeriaceae</taxon>
        <taxon>Cercophora</taxon>
    </lineage>
</organism>
<feature type="compositionally biased region" description="Polar residues" evidence="1">
    <location>
        <begin position="54"/>
        <end position="72"/>
    </location>
</feature>
<feature type="region of interest" description="Disordered" evidence="1">
    <location>
        <begin position="432"/>
        <end position="465"/>
    </location>
</feature>
<evidence type="ECO:0000259" key="2">
    <source>
        <dbReference type="Pfam" id="PF25438"/>
    </source>
</evidence>
<evidence type="ECO:0000313" key="4">
    <source>
        <dbReference type="Proteomes" id="UP001286456"/>
    </source>
</evidence>
<comment type="caution">
    <text evidence="3">The sequence shown here is derived from an EMBL/GenBank/DDBJ whole genome shotgun (WGS) entry which is preliminary data.</text>
</comment>
<dbReference type="Pfam" id="PF25438">
    <property type="entry name" value="DUF7896"/>
    <property type="match status" value="1"/>
</dbReference>
<name>A0AAE0I8R4_9PEZI</name>
<reference evidence="3" key="1">
    <citation type="journal article" date="2023" name="Mol. Phylogenet. Evol.">
        <title>Genome-scale phylogeny and comparative genomics of the fungal order Sordariales.</title>
        <authorList>
            <person name="Hensen N."/>
            <person name="Bonometti L."/>
            <person name="Westerberg I."/>
            <person name="Brannstrom I.O."/>
            <person name="Guillou S."/>
            <person name="Cros-Aarteil S."/>
            <person name="Calhoun S."/>
            <person name="Haridas S."/>
            <person name="Kuo A."/>
            <person name="Mondo S."/>
            <person name="Pangilinan J."/>
            <person name="Riley R."/>
            <person name="LaButti K."/>
            <person name="Andreopoulos B."/>
            <person name="Lipzen A."/>
            <person name="Chen C."/>
            <person name="Yan M."/>
            <person name="Daum C."/>
            <person name="Ng V."/>
            <person name="Clum A."/>
            <person name="Steindorff A."/>
            <person name="Ohm R.A."/>
            <person name="Martin F."/>
            <person name="Silar P."/>
            <person name="Natvig D.O."/>
            <person name="Lalanne C."/>
            <person name="Gautier V."/>
            <person name="Ament-Velasquez S.L."/>
            <person name="Kruys A."/>
            <person name="Hutchinson M.I."/>
            <person name="Powell A.J."/>
            <person name="Barry K."/>
            <person name="Miller A.N."/>
            <person name="Grigoriev I.V."/>
            <person name="Debuchy R."/>
            <person name="Gladieux P."/>
            <person name="Hiltunen Thoren M."/>
            <person name="Johannesson H."/>
        </authorList>
    </citation>
    <scope>NUCLEOTIDE SEQUENCE</scope>
    <source>
        <strain evidence="3">SMH4131-1</strain>
    </source>
</reference>
<dbReference type="PANTHER" id="PTHR42031:SF1">
    <property type="entry name" value="KEY LIME PATHOGENICITY PROTEIN"/>
    <property type="match status" value="1"/>
</dbReference>
<dbReference type="Proteomes" id="UP001286456">
    <property type="component" value="Unassembled WGS sequence"/>
</dbReference>
<reference evidence="3" key="2">
    <citation type="submission" date="2023-06" db="EMBL/GenBank/DDBJ databases">
        <authorList>
            <consortium name="Lawrence Berkeley National Laboratory"/>
            <person name="Haridas S."/>
            <person name="Hensen N."/>
            <person name="Bonometti L."/>
            <person name="Westerberg I."/>
            <person name="Brannstrom I.O."/>
            <person name="Guillou S."/>
            <person name="Cros-Aarteil S."/>
            <person name="Calhoun S."/>
            <person name="Kuo A."/>
            <person name="Mondo S."/>
            <person name="Pangilinan J."/>
            <person name="Riley R."/>
            <person name="Labutti K."/>
            <person name="Andreopoulos B."/>
            <person name="Lipzen A."/>
            <person name="Chen C."/>
            <person name="Yanf M."/>
            <person name="Daum C."/>
            <person name="Ng V."/>
            <person name="Clum A."/>
            <person name="Steindorff A."/>
            <person name="Ohm R."/>
            <person name="Martin F."/>
            <person name="Silar P."/>
            <person name="Natvig D."/>
            <person name="Lalanne C."/>
            <person name="Gautier V."/>
            <person name="Ament-Velasquez S.L."/>
            <person name="Kruys A."/>
            <person name="Hutchinson M.I."/>
            <person name="Powell A.J."/>
            <person name="Barry K."/>
            <person name="Miller A.N."/>
            <person name="Grigoriev I.V."/>
            <person name="Debuchy R."/>
            <person name="Gladieux P."/>
            <person name="Thoren M.H."/>
            <person name="Johannesson H."/>
        </authorList>
    </citation>
    <scope>NUCLEOTIDE SEQUENCE</scope>
    <source>
        <strain evidence="3">SMH4131-1</strain>
    </source>
</reference>